<gene>
    <name evidence="1" type="ORF">CFH83_00540</name>
</gene>
<organism evidence="1 2">
    <name type="scientific">Sulfuricurvum kujiense</name>
    <dbReference type="NCBI Taxonomy" id="148813"/>
    <lineage>
        <taxon>Bacteria</taxon>
        <taxon>Pseudomonadati</taxon>
        <taxon>Campylobacterota</taxon>
        <taxon>Epsilonproteobacteria</taxon>
        <taxon>Campylobacterales</taxon>
        <taxon>Sulfurimonadaceae</taxon>
        <taxon>Sulfuricurvum</taxon>
    </lineage>
</organism>
<evidence type="ECO:0000313" key="1">
    <source>
        <dbReference type="EMBL" id="DAB39485.1"/>
    </source>
</evidence>
<name>A0A2D3WHV7_9BACT</name>
<evidence type="ECO:0000313" key="2">
    <source>
        <dbReference type="Proteomes" id="UP000228859"/>
    </source>
</evidence>
<sequence length="154" mass="18552">MSTLYTTLDKHWLWKEVYTKLDISSPAYQYWNDTRHIKLNRYVFLEKYTLPPKYSHIEEDLTDLSGYLPTQYAATQLGIDSHIFGYKKMRLYNQFEYKFVNDIKFVNLKRFFLENGIKIGKKSYVHLARLDELIITADSRFYRIDDNYGVVVYD</sequence>
<dbReference type="AlphaFoldDB" id="A0A2D3WHV7"/>
<accession>A0A2D3WHV7</accession>
<comment type="caution">
    <text evidence="1">The sequence shown here is derived from an EMBL/GenBank/DDBJ whole genome shotgun (WGS) entry which is preliminary data.</text>
</comment>
<proteinExistence type="predicted"/>
<dbReference type="RefSeq" id="WP_294893789.1">
    <property type="nucleotide sequence ID" value="NZ_DLUI01000009.1"/>
</dbReference>
<protein>
    <submittedName>
        <fullName evidence="1">Uncharacterized protein</fullName>
    </submittedName>
</protein>
<dbReference type="Proteomes" id="UP000228859">
    <property type="component" value="Unassembled WGS sequence"/>
</dbReference>
<dbReference type="EMBL" id="DLUI01000009">
    <property type="protein sequence ID" value="DAB39485.1"/>
    <property type="molecule type" value="Genomic_DNA"/>
</dbReference>
<reference evidence="1 2" key="1">
    <citation type="journal article" date="2017" name="Front. Microbiol.">
        <title>Comparative Genomic Analysis of the Class Epsilonproteobacteria and Proposed Reclassification to Epsilonbacteraeota (phyl. nov.).</title>
        <authorList>
            <person name="Waite D.W."/>
            <person name="Vanwonterghem I."/>
            <person name="Rinke C."/>
            <person name="Parks D.H."/>
            <person name="Zhang Y."/>
            <person name="Takai K."/>
            <person name="Sievert S.M."/>
            <person name="Simon J."/>
            <person name="Campbell B.J."/>
            <person name="Hanson T.E."/>
            <person name="Woyke T."/>
            <person name="Klotz M.G."/>
            <person name="Hugenholtz P."/>
        </authorList>
    </citation>
    <scope>NUCLEOTIDE SEQUENCE [LARGE SCALE GENOMIC DNA]</scope>
    <source>
        <strain evidence="1">UBA12443</strain>
    </source>
</reference>